<keyword evidence="7" id="KW-0223">Dioxygenase</keyword>
<gene>
    <name evidence="7" type="ORF">NEOLEDRAFT_1177506</name>
</gene>
<evidence type="ECO:0000256" key="5">
    <source>
        <dbReference type="ARBA" id="ARBA00023002"/>
    </source>
</evidence>
<dbReference type="GO" id="GO:0008270">
    <property type="term" value="F:zinc ion binding"/>
    <property type="evidence" value="ECO:0007669"/>
    <property type="project" value="InterPro"/>
</dbReference>
<proteinExistence type="inferred from homology"/>
<feature type="domain" description="Extradiol ring-cleavage dioxygenase class III enzyme subunit B" evidence="6">
    <location>
        <begin position="29"/>
        <end position="303"/>
    </location>
</feature>
<reference evidence="7 8" key="1">
    <citation type="journal article" date="2016" name="Mol. Biol. Evol.">
        <title>Comparative Genomics of Early-Diverging Mushroom-Forming Fungi Provides Insights into the Origins of Lignocellulose Decay Capabilities.</title>
        <authorList>
            <person name="Nagy L.G."/>
            <person name="Riley R."/>
            <person name="Tritt A."/>
            <person name="Adam C."/>
            <person name="Daum C."/>
            <person name="Floudas D."/>
            <person name="Sun H."/>
            <person name="Yadav J.S."/>
            <person name="Pangilinan J."/>
            <person name="Larsson K.H."/>
            <person name="Matsuura K."/>
            <person name="Barry K."/>
            <person name="Labutti K."/>
            <person name="Kuo R."/>
            <person name="Ohm R.A."/>
            <person name="Bhattacharya S.S."/>
            <person name="Shirouzu T."/>
            <person name="Yoshinaga Y."/>
            <person name="Martin F.M."/>
            <person name="Grigoriev I.V."/>
            <person name="Hibbett D.S."/>
        </authorList>
    </citation>
    <scope>NUCLEOTIDE SEQUENCE [LARGE SCALE GENOMIC DNA]</scope>
    <source>
        <strain evidence="7 8">HHB14362 ss-1</strain>
    </source>
</reference>
<dbReference type="InParanoid" id="A0A165TDF2"/>
<accession>A0A165TDF2</accession>
<dbReference type="InterPro" id="IPR014436">
    <property type="entry name" value="Extradiol_dOase_DODA"/>
</dbReference>
<dbReference type="InterPro" id="IPR004183">
    <property type="entry name" value="Xdiol_dOase_suB"/>
</dbReference>
<dbReference type="GO" id="GO:0016702">
    <property type="term" value="F:oxidoreductase activity, acting on single donors with incorporation of molecular oxygen, incorporation of two atoms of oxygen"/>
    <property type="evidence" value="ECO:0007669"/>
    <property type="project" value="UniProtKB-ARBA"/>
</dbReference>
<dbReference type="PANTHER" id="PTHR30096">
    <property type="entry name" value="4,5-DOPA DIOXYGENASE EXTRADIOL-LIKE PROTEIN"/>
    <property type="match status" value="1"/>
</dbReference>
<dbReference type="Pfam" id="PF02900">
    <property type="entry name" value="LigB"/>
    <property type="match status" value="1"/>
</dbReference>
<keyword evidence="4" id="KW-0862">Zinc</keyword>
<evidence type="ECO:0000256" key="4">
    <source>
        <dbReference type="ARBA" id="ARBA00022833"/>
    </source>
</evidence>
<dbReference type="GO" id="GO:0008198">
    <property type="term" value="F:ferrous iron binding"/>
    <property type="evidence" value="ECO:0007669"/>
    <property type="project" value="InterPro"/>
</dbReference>
<keyword evidence="3" id="KW-0479">Metal-binding</keyword>
<dbReference type="Gene3D" id="3.40.830.10">
    <property type="entry name" value="LigB-like"/>
    <property type="match status" value="1"/>
</dbReference>
<comment type="cofactor">
    <cofactor evidence="1">
        <name>Zn(2+)</name>
        <dbReference type="ChEBI" id="CHEBI:29105"/>
    </cofactor>
</comment>
<dbReference type="AlphaFoldDB" id="A0A165TDF2"/>
<evidence type="ECO:0000259" key="6">
    <source>
        <dbReference type="Pfam" id="PF02900"/>
    </source>
</evidence>
<dbReference type="EMBL" id="KV425566">
    <property type="protein sequence ID" value="KZT26505.1"/>
    <property type="molecule type" value="Genomic_DNA"/>
</dbReference>
<dbReference type="CDD" id="cd07363">
    <property type="entry name" value="45_DOPA_Dioxygenase"/>
    <property type="match status" value="1"/>
</dbReference>
<evidence type="ECO:0000256" key="2">
    <source>
        <dbReference type="ARBA" id="ARBA00007581"/>
    </source>
</evidence>
<keyword evidence="8" id="KW-1185">Reference proteome</keyword>
<evidence type="ECO:0000256" key="1">
    <source>
        <dbReference type="ARBA" id="ARBA00001947"/>
    </source>
</evidence>
<dbReference type="FunCoup" id="A0A165TDF2">
    <property type="interactions" value="310"/>
</dbReference>
<dbReference type="PANTHER" id="PTHR30096:SF0">
    <property type="entry name" value="4,5-DOPA DIOXYGENASE EXTRADIOL-LIKE PROTEIN"/>
    <property type="match status" value="1"/>
</dbReference>
<organism evidence="7 8">
    <name type="scientific">Neolentinus lepideus HHB14362 ss-1</name>
    <dbReference type="NCBI Taxonomy" id="1314782"/>
    <lineage>
        <taxon>Eukaryota</taxon>
        <taxon>Fungi</taxon>
        <taxon>Dikarya</taxon>
        <taxon>Basidiomycota</taxon>
        <taxon>Agaricomycotina</taxon>
        <taxon>Agaricomycetes</taxon>
        <taxon>Gloeophyllales</taxon>
        <taxon>Gloeophyllaceae</taxon>
        <taxon>Neolentinus</taxon>
    </lineage>
</organism>
<dbReference type="OrthoDB" id="7396853at2759"/>
<evidence type="ECO:0000313" key="8">
    <source>
        <dbReference type="Proteomes" id="UP000076761"/>
    </source>
</evidence>
<dbReference type="STRING" id="1314782.A0A165TDF2"/>
<dbReference type="SUPFAM" id="SSF53213">
    <property type="entry name" value="LigB-like"/>
    <property type="match status" value="1"/>
</dbReference>
<dbReference type="Proteomes" id="UP000076761">
    <property type="component" value="Unassembled WGS sequence"/>
</dbReference>
<sequence length="325" mass="35365">MSPVLPRTRPEWQAALASLPSSPPKIPAFFFAHGSPMLAFPKDSPRLSSDPVMSHMGPTGPLAQFLADFGKTLLEKYNPQGIVVFSAHWETPGERLVTDYGDPNPLLMDYYGFDQQLYELQFKSKGDTGLANRVVECFKDAGQLARLTNKLEPRGHDGRGFQGPGLDHGVFVPFRIMFGEEFMDVPVVQVSIDASLSPEKNWAVGAAVSKLREENILVLSGGLTIHNLRDFSSFSPSVAQKPYHDFHQAVLDAVTASSPKPLLSLPQHPSFRLAHPRAEHFVPIYVAAGAGLGDLQGDTSIVEQDKAKVKVLSAVYGSVTVAFGV</sequence>
<name>A0A165TDF2_9AGAM</name>
<evidence type="ECO:0000313" key="7">
    <source>
        <dbReference type="EMBL" id="KZT26505.1"/>
    </source>
</evidence>
<keyword evidence="5" id="KW-0560">Oxidoreductase</keyword>
<evidence type="ECO:0000256" key="3">
    <source>
        <dbReference type="ARBA" id="ARBA00022723"/>
    </source>
</evidence>
<protein>
    <submittedName>
        <fullName evidence="7">Extradiol ring-cleavage dioxygenase class III enzyme subunit B</fullName>
    </submittedName>
</protein>
<comment type="similarity">
    <text evidence="2">Belongs to the DODA-type extradiol aromatic ring-opening dioxygenase family.</text>
</comment>